<reference evidence="1 2" key="1">
    <citation type="journal article" date="2014" name="BMC Genomics">
        <title>Comparative genome sequencing reveals chemotype-specific gene clusters in the toxigenic black mold Stachybotrys.</title>
        <authorList>
            <person name="Semeiks J."/>
            <person name="Borek D."/>
            <person name="Otwinowski Z."/>
            <person name="Grishin N.V."/>
        </authorList>
    </citation>
    <scope>NUCLEOTIDE SEQUENCE [LARGE SCALE GENOMIC DNA]</scope>
    <source>
        <strain evidence="2">CBS 109288 / IBT 7711</strain>
    </source>
</reference>
<protein>
    <submittedName>
        <fullName evidence="1">Uncharacterized protein</fullName>
    </submittedName>
</protein>
<gene>
    <name evidence="1" type="ORF">S7711_10766</name>
</gene>
<name>A0A084AU82_STACB</name>
<dbReference type="EMBL" id="KL648556">
    <property type="protein sequence ID" value="KEY68861.1"/>
    <property type="molecule type" value="Genomic_DNA"/>
</dbReference>
<proteinExistence type="predicted"/>
<dbReference type="AlphaFoldDB" id="A0A084AU82"/>
<keyword evidence="2" id="KW-1185">Reference proteome</keyword>
<organism evidence="1 2">
    <name type="scientific">Stachybotrys chartarum (strain CBS 109288 / IBT 7711)</name>
    <name type="common">Toxic black mold</name>
    <name type="synonym">Stilbospora chartarum</name>
    <dbReference type="NCBI Taxonomy" id="1280523"/>
    <lineage>
        <taxon>Eukaryota</taxon>
        <taxon>Fungi</taxon>
        <taxon>Dikarya</taxon>
        <taxon>Ascomycota</taxon>
        <taxon>Pezizomycotina</taxon>
        <taxon>Sordariomycetes</taxon>
        <taxon>Hypocreomycetidae</taxon>
        <taxon>Hypocreales</taxon>
        <taxon>Stachybotryaceae</taxon>
        <taxon>Stachybotrys</taxon>
    </lineage>
</organism>
<sequence>MALEEAGAMHDFLVADWNADGCPGLIAFILQEETALNLTLGFYEFKVADWTRNGRLDFVGSKKWSTGTNSIEVHIIAG</sequence>
<dbReference type="HOGENOM" id="CLU_2623610_0_0_1"/>
<evidence type="ECO:0000313" key="2">
    <source>
        <dbReference type="Proteomes" id="UP000028045"/>
    </source>
</evidence>
<dbReference type="Proteomes" id="UP000028045">
    <property type="component" value="Unassembled WGS sequence"/>
</dbReference>
<accession>A0A084AU82</accession>
<evidence type="ECO:0000313" key="1">
    <source>
        <dbReference type="EMBL" id="KEY68861.1"/>
    </source>
</evidence>